<protein>
    <submittedName>
        <fullName evidence="1">Uncharacterized protein</fullName>
    </submittedName>
</protein>
<dbReference type="GO" id="GO:0030254">
    <property type="term" value="P:protein secretion by the type III secretion system"/>
    <property type="evidence" value="ECO:0007669"/>
    <property type="project" value="InterPro"/>
</dbReference>
<evidence type="ECO:0000313" key="2">
    <source>
        <dbReference type="Proteomes" id="UP000245820"/>
    </source>
</evidence>
<dbReference type="CDD" id="cd17020">
    <property type="entry name" value="T3SC_IA_ShcM-like"/>
    <property type="match status" value="1"/>
</dbReference>
<dbReference type="RefSeq" id="WP_109343925.1">
    <property type="nucleotide sequence ID" value="NZ_CP029343.1"/>
</dbReference>
<accession>A0A2S2DDV2</accession>
<name>A0A2S2DDV2_9BURK</name>
<reference evidence="1 2" key="1">
    <citation type="submission" date="2018-05" db="EMBL/GenBank/DDBJ databases">
        <title>Complete genome sequence of Massilia oculi sp. nov. CCUG 43427T (=DSM 26321T), the type strain of M. oculi, and comparison with genome sequences of other Massilia strains.</title>
        <authorList>
            <person name="Zhu B."/>
        </authorList>
    </citation>
    <scope>NUCLEOTIDE SEQUENCE [LARGE SCALE GENOMIC DNA]</scope>
    <source>
        <strain evidence="1 2">CCUG 43427</strain>
    </source>
</reference>
<dbReference type="SUPFAM" id="SSF69635">
    <property type="entry name" value="Type III secretory system chaperone-like"/>
    <property type="match status" value="1"/>
</dbReference>
<evidence type="ECO:0000313" key="1">
    <source>
        <dbReference type="EMBL" id="AWL03522.1"/>
    </source>
</evidence>
<dbReference type="OrthoDB" id="8719930at2"/>
<dbReference type="InterPro" id="IPR010261">
    <property type="entry name" value="Tir_chaperone"/>
</dbReference>
<dbReference type="Gene3D" id="3.30.1460.10">
    <property type="match status" value="1"/>
</dbReference>
<dbReference type="Pfam" id="PF05932">
    <property type="entry name" value="CesT"/>
    <property type="match status" value="1"/>
</dbReference>
<dbReference type="AlphaFoldDB" id="A0A2S2DDV2"/>
<dbReference type="KEGG" id="mtim:DIR46_03035"/>
<proteinExistence type="predicted"/>
<gene>
    <name evidence="1" type="ORF">DIR46_03035</name>
</gene>
<sequence length="138" mass="15098">MNQQATFEGFVQALSTQLGTSLDPAPGALQVDLNGTPFLIAHDPEQWGDENVMFACDFGPAPERDRAEIYAALLAANRDLHGLWSPVFTMNPDTGHVVSMLALPLDGLDPGNAMEMMIKHVAVAQRWQQDHFLVPEEA</sequence>
<keyword evidence="2" id="KW-1185">Reference proteome</keyword>
<dbReference type="Proteomes" id="UP000245820">
    <property type="component" value="Chromosome"/>
</dbReference>
<organism evidence="1 2">
    <name type="scientific">Massilia oculi</name>
    <dbReference type="NCBI Taxonomy" id="945844"/>
    <lineage>
        <taxon>Bacteria</taxon>
        <taxon>Pseudomonadati</taxon>
        <taxon>Pseudomonadota</taxon>
        <taxon>Betaproteobacteria</taxon>
        <taxon>Burkholderiales</taxon>
        <taxon>Oxalobacteraceae</taxon>
        <taxon>Telluria group</taxon>
        <taxon>Massilia</taxon>
    </lineage>
</organism>
<dbReference type="EMBL" id="CP029343">
    <property type="protein sequence ID" value="AWL03522.1"/>
    <property type="molecule type" value="Genomic_DNA"/>
</dbReference>